<sequence length="191" mass="21078">MTFRLLCVRSTEHIPGHSTKFGGLVWEIRGVGITEELAICSTQSGSAHDPATPRNTNTDVTDDTLKGKANQQEGEDLHARIARIRNTSKLSNKTVPPLKVEKTQNSTDEGAYRQDKTQIASKEPIIEPGKGKAADGCLYDTKQSKINLGKTQSVHDGNREKKQSLSTTDECLVDIDRSRTPCSEVCRHFEK</sequence>
<protein>
    <submittedName>
        <fullName evidence="2">Uncharacterized protein</fullName>
    </submittedName>
</protein>
<organism evidence="2 3">
    <name type="scientific">Teladorsagia circumcincta</name>
    <name type="common">Brown stomach worm</name>
    <name type="synonym">Ostertagia circumcincta</name>
    <dbReference type="NCBI Taxonomy" id="45464"/>
    <lineage>
        <taxon>Eukaryota</taxon>
        <taxon>Metazoa</taxon>
        <taxon>Ecdysozoa</taxon>
        <taxon>Nematoda</taxon>
        <taxon>Chromadorea</taxon>
        <taxon>Rhabditida</taxon>
        <taxon>Rhabditina</taxon>
        <taxon>Rhabditomorpha</taxon>
        <taxon>Strongyloidea</taxon>
        <taxon>Trichostrongylidae</taxon>
        <taxon>Teladorsagia</taxon>
    </lineage>
</organism>
<evidence type="ECO:0000313" key="2">
    <source>
        <dbReference type="EMBL" id="PIO61972.1"/>
    </source>
</evidence>
<gene>
    <name evidence="2" type="ORF">TELCIR_16488</name>
</gene>
<evidence type="ECO:0000256" key="1">
    <source>
        <dbReference type="SAM" id="MobiDB-lite"/>
    </source>
</evidence>
<dbReference type="EMBL" id="KZ352753">
    <property type="protein sequence ID" value="PIO61972.1"/>
    <property type="molecule type" value="Genomic_DNA"/>
</dbReference>
<feature type="region of interest" description="Disordered" evidence="1">
    <location>
        <begin position="149"/>
        <end position="168"/>
    </location>
</feature>
<accession>A0A2G9TWZ3</accession>
<keyword evidence="3" id="KW-1185">Reference proteome</keyword>
<name>A0A2G9TWZ3_TELCI</name>
<evidence type="ECO:0000313" key="3">
    <source>
        <dbReference type="Proteomes" id="UP000230423"/>
    </source>
</evidence>
<dbReference type="Proteomes" id="UP000230423">
    <property type="component" value="Unassembled WGS sequence"/>
</dbReference>
<reference evidence="2 3" key="1">
    <citation type="submission" date="2015-09" db="EMBL/GenBank/DDBJ databases">
        <title>Draft genome of the parasitic nematode Teladorsagia circumcincta isolate WARC Sus (inbred).</title>
        <authorList>
            <person name="Mitreva M."/>
        </authorList>
    </citation>
    <scope>NUCLEOTIDE SEQUENCE [LARGE SCALE GENOMIC DNA]</scope>
    <source>
        <strain evidence="2 3">S</strain>
    </source>
</reference>
<feature type="region of interest" description="Disordered" evidence="1">
    <location>
        <begin position="42"/>
        <end position="64"/>
    </location>
</feature>
<proteinExistence type="predicted"/>
<dbReference type="AlphaFoldDB" id="A0A2G9TWZ3"/>